<dbReference type="Proteomes" id="UP000042738">
    <property type="component" value="Chromosome"/>
</dbReference>
<evidence type="ECO:0000313" key="1">
    <source>
        <dbReference type="EMBL" id="QLH62552.1"/>
    </source>
</evidence>
<organism evidence="1 2">
    <name type="scientific">Serratia symbiotica</name>
    <dbReference type="NCBI Taxonomy" id="138074"/>
    <lineage>
        <taxon>Bacteria</taxon>
        <taxon>Pseudomonadati</taxon>
        <taxon>Pseudomonadota</taxon>
        <taxon>Gammaproteobacteria</taxon>
        <taxon>Enterobacterales</taxon>
        <taxon>Yersiniaceae</taxon>
        <taxon>Serratia</taxon>
    </lineage>
</organism>
<reference evidence="1 2" key="1">
    <citation type="journal article" date="2014" name="Genome Announc.">
        <title>Whole-Genome Sequence of Serratia symbiotica Strain CWBI-2.3T, a Free-Living Symbiont of the Black Bean Aphid Aphis fabae.</title>
        <authorList>
            <person name="Foray V."/>
            <person name="Grigorescu A.S."/>
            <person name="Sabri A."/>
            <person name="Haubruge E."/>
            <person name="Lognay G."/>
            <person name="Francis F."/>
            <person name="Fauconnier M.L."/>
            <person name="Hance T."/>
            <person name="Thonart P."/>
        </authorList>
    </citation>
    <scope>NUCLEOTIDE SEQUENCE [LARGE SCALE GENOMIC DNA]</scope>
    <source>
        <strain evidence="1">CWBI-2.3</strain>
    </source>
</reference>
<protein>
    <submittedName>
        <fullName evidence="1">Uncharacterized protein</fullName>
    </submittedName>
</protein>
<dbReference type="GeneID" id="93736036"/>
<dbReference type="RefSeq" id="WP_160289813.1">
    <property type="nucleotide sequence ID" value="NZ_CAXKXZ010000010.1"/>
</dbReference>
<evidence type="ECO:0000313" key="2">
    <source>
        <dbReference type="Proteomes" id="UP000042738"/>
    </source>
</evidence>
<dbReference type="STRING" id="138074.SYMBAF_50434"/>
<proteinExistence type="predicted"/>
<sequence>MINSVPISASLLAWIDEEIDLSTFSDRRHASCFKSLMHGILTVLPVTVLAEATEKLDW</sequence>
<gene>
    <name evidence="1" type="ORF">SYMBAF_05830</name>
</gene>
<dbReference type="EMBL" id="CP050855">
    <property type="protein sequence ID" value="QLH62552.1"/>
    <property type="molecule type" value="Genomic_DNA"/>
</dbReference>
<dbReference type="AlphaFoldDB" id="A0A068ZBM1"/>
<name>A0A068ZBM1_9GAMM</name>
<accession>A0A068ZBM1</accession>